<dbReference type="OrthoDB" id="9890681at2"/>
<dbReference type="RefSeq" id="WP_157176153.1">
    <property type="nucleotide sequence ID" value="NZ_BMJP01000003.1"/>
</dbReference>
<feature type="region of interest" description="Disordered" evidence="1">
    <location>
        <begin position="229"/>
        <end position="249"/>
    </location>
</feature>
<dbReference type="AlphaFoldDB" id="A0A7W9F3B0"/>
<accession>A0A7W9F3B0</accession>
<evidence type="ECO:0000256" key="2">
    <source>
        <dbReference type="SAM" id="Phobius"/>
    </source>
</evidence>
<feature type="transmembrane region" description="Helical" evidence="2">
    <location>
        <begin position="101"/>
        <end position="121"/>
    </location>
</feature>
<feature type="transmembrane region" description="Helical" evidence="2">
    <location>
        <begin position="6"/>
        <end position="32"/>
    </location>
</feature>
<evidence type="ECO:0008006" key="5">
    <source>
        <dbReference type="Google" id="ProtNLM"/>
    </source>
</evidence>
<keyword evidence="2" id="KW-0812">Transmembrane</keyword>
<reference evidence="3 4" key="1">
    <citation type="submission" date="2020-08" db="EMBL/GenBank/DDBJ databases">
        <title>Genomic Encyclopedia of Type Strains, Phase IV (KMG-IV): sequencing the most valuable type-strain genomes for metagenomic binning, comparative biology and taxonomic classification.</title>
        <authorList>
            <person name="Goeker M."/>
        </authorList>
    </citation>
    <scope>NUCLEOTIDE SEQUENCE [LARGE SCALE GENOMIC DNA]</scope>
    <source>
        <strain evidence="3 4">DSM 103336</strain>
    </source>
</reference>
<proteinExistence type="predicted"/>
<feature type="transmembrane region" description="Helical" evidence="2">
    <location>
        <begin position="78"/>
        <end position="95"/>
    </location>
</feature>
<sequence length="285" mass="30882">MFGFSFVMSVLSQIEAAGILVLMAGGVAWFCYAWRKRARRHVDLPSSPHMRTPRAAGETGALSTGRYDLSVAEVGRRVARLALFAVLLFLMASTVSAMAPLWLLGIVVFALAILTVARLFGDRTMLRFDDRTLTVRGLLGEATMRWDDVGDMVIRKASFLSLPTLFSSGTRRNIQVTARINRLGGPERLLIPYPLLGIGEDGLVELYETLTTVLAGGSPPAVVSGTADVAPTAPNARGDDTASTPFDPDGSISRYLAGRDQATLIPRQEVTSTSRPMFGRKTIRH</sequence>
<organism evidence="3 4">
    <name type="scientific">Sphingomonas prati</name>
    <dbReference type="NCBI Taxonomy" id="1843237"/>
    <lineage>
        <taxon>Bacteria</taxon>
        <taxon>Pseudomonadati</taxon>
        <taxon>Pseudomonadota</taxon>
        <taxon>Alphaproteobacteria</taxon>
        <taxon>Sphingomonadales</taxon>
        <taxon>Sphingomonadaceae</taxon>
        <taxon>Sphingomonas</taxon>
    </lineage>
</organism>
<evidence type="ECO:0000313" key="3">
    <source>
        <dbReference type="EMBL" id="MBB5729664.1"/>
    </source>
</evidence>
<dbReference type="EMBL" id="JACIJR010000005">
    <property type="protein sequence ID" value="MBB5729664.1"/>
    <property type="molecule type" value="Genomic_DNA"/>
</dbReference>
<gene>
    <name evidence="3" type="ORF">FHS99_002160</name>
</gene>
<dbReference type="Proteomes" id="UP000546701">
    <property type="component" value="Unassembled WGS sequence"/>
</dbReference>
<evidence type="ECO:0000256" key="1">
    <source>
        <dbReference type="SAM" id="MobiDB-lite"/>
    </source>
</evidence>
<protein>
    <recommendedName>
        <fullName evidence="5">PH domain-containing protein</fullName>
    </recommendedName>
</protein>
<comment type="caution">
    <text evidence="3">The sequence shown here is derived from an EMBL/GenBank/DDBJ whole genome shotgun (WGS) entry which is preliminary data.</text>
</comment>
<keyword evidence="2" id="KW-1133">Transmembrane helix</keyword>
<keyword evidence="4" id="KW-1185">Reference proteome</keyword>
<keyword evidence="2" id="KW-0472">Membrane</keyword>
<name>A0A7W9F3B0_9SPHN</name>
<evidence type="ECO:0000313" key="4">
    <source>
        <dbReference type="Proteomes" id="UP000546701"/>
    </source>
</evidence>